<evidence type="ECO:0000313" key="1">
    <source>
        <dbReference type="EMBL" id="EIK79275.1"/>
    </source>
</evidence>
<proteinExistence type="predicted"/>
<gene>
    <name evidence="1" type="ORF">CGSMWGv55152_05933</name>
</gene>
<comment type="caution">
    <text evidence="1">The sequence shown here is derived from an EMBL/GenBank/DDBJ whole genome shotgun (WGS) entry which is preliminary data.</text>
</comment>
<name>I4LQN5_GARVA</name>
<dbReference type="Proteomes" id="UP000005936">
    <property type="component" value="Unassembled WGS sequence"/>
</dbReference>
<dbReference type="EMBL" id="ADEQ01000021">
    <property type="protein sequence ID" value="EIK79275.1"/>
    <property type="molecule type" value="Genomic_DNA"/>
</dbReference>
<organism evidence="1 2">
    <name type="scientific">Gardnerella vaginalis 55152</name>
    <dbReference type="NCBI Taxonomy" id="698955"/>
    <lineage>
        <taxon>Bacteria</taxon>
        <taxon>Bacillati</taxon>
        <taxon>Actinomycetota</taxon>
        <taxon>Actinomycetes</taxon>
        <taxon>Bifidobacteriales</taxon>
        <taxon>Bifidobacteriaceae</taxon>
        <taxon>Gardnerella</taxon>
    </lineage>
</organism>
<reference evidence="1 2" key="1">
    <citation type="journal article" date="2012" name="J. Bacteriol.">
        <title>Comparative Genomic Analyses of 17 Clinical Isolates of Gardnerella vaginalis Provide Evidence of Multiple Genetically Isolated Clades Consistent with Subspeciation into Genovars.</title>
        <authorList>
            <person name="Ahmed A."/>
            <person name="Earl J."/>
            <person name="Retchless A."/>
            <person name="Hillier S."/>
            <person name="Rabe L."/>
            <person name="Cherpes T."/>
            <person name="Powell E."/>
            <person name="Janto B."/>
            <person name="Eutsey R."/>
            <person name="Hiller N.L."/>
            <person name="Boissy R."/>
            <person name="Dahlgreen M."/>
            <person name="Hall B."/>
            <person name="Costerton J."/>
            <person name="Post J.C."/>
            <person name="Hu F."/>
            <person name="Ehrlich G."/>
        </authorList>
    </citation>
    <scope>NUCLEOTIDE SEQUENCE [LARGE SCALE GENOMIC DNA]</scope>
    <source>
        <strain evidence="1 2">55152</strain>
    </source>
</reference>
<protein>
    <submittedName>
        <fullName evidence="1">Uncharacterized protein</fullName>
    </submittedName>
</protein>
<accession>I4LQN5</accession>
<dbReference type="AlphaFoldDB" id="I4LQN5"/>
<evidence type="ECO:0000313" key="2">
    <source>
        <dbReference type="Proteomes" id="UP000005936"/>
    </source>
</evidence>
<sequence>MTDVLQLTHYDLDAKRCGDSRFFAAKEASLSAEGGDSPREQEKSRISVIKQYAIVQTRKRAG</sequence>